<organism evidence="15 16">
    <name type="scientific">Paraburkholderia graminis (strain ATCC 700544 / DSM 17151 / LMG 18924 / NCIMB 13744 / C4D1M)</name>
    <dbReference type="NCBI Taxonomy" id="396598"/>
    <lineage>
        <taxon>Bacteria</taxon>
        <taxon>Pseudomonadati</taxon>
        <taxon>Pseudomonadota</taxon>
        <taxon>Betaproteobacteria</taxon>
        <taxon>Burkholderiales</taxon>
        <taxon>Burkholderiaceae</taxon>
        <taxon>Paraburkholderia</taxon>
    </lineage>
</organism>
<feature type="domain" description="Trimeric autotransporter adhesin YadA-like head" evidence="13">
    <location>
        <begin position="286"/>
        <end position="312"/>
    </location>
</feature>
<feature type="domain" description="Trimeric autotransporter adhesin YadA-like head" evidence="13">
    <location>
        <begin position="228"/>
        <end position="254"/>
    </location>
</feature>
<evidence type="ECO:0000256" key="2">
    <source>
        <dbReference type="ARBA" id="ARBA00004442"/>
    </source>
</evidence>
<keyword evidence="10" id="KW-0998">Cell outer membrane</keyword>
<dbReference type="InterPro" id="IPR011049">
    <property type="entry name" value="Serralysin-like_metalloprot_C"/>
</dbReference>
<feature type="domain" description="Trimeric autotransporter adhesin YadA-like stalk" evidence="14">
    <location>
        <begin position="23"/>
        <end position="63"/>
    </location>
</feature>
<dbReference type="AlphaFoldDB" id="B1G177"/>
<dbReference type="Pfam" id="PF05662">
    <property type="entry name" value="YadA_stalk"/>
    <property type="match status" value="4"/>
</dbReference>
<evidence type="ECO:0000256" key="8">
    <source>
        <dbReference type="ARBA" id="ARBA00022927"/>
    </source>
</evidence>
<accession>B1G177</accession>
<feature type="domain" description="Trimeric autotransporter adhesin YadA-like stalk" evidence="14">
    <location>
        <begin position="371"/>
        <end position="410"/>
    </location>
</feature>
<feature type="compositionally biased region" description="Low complexity" evidence="11">
    <location>
        <begin position="425"/>
        <end position="476"/>
    </location>
</feature>
<gene>
    <name evidence="15" type="ORF">BgramDRAFT_3123</name>
</gene>
<feature type="domain" description="Trimeric autotransporter adhesin YadA-like head" evidence="13">
    <location>
        <begin position="425"/>
        <end position="450"/>
    </location>
</feature>
<evidence type="ECO:0000256" key="1">
    <source>
        <dbReference type="ARBA" id="ARBA00004241"/>
    </source>
</evidence>
<dbReference type="SUPFAM" id="SSF101967">
    <property type="entry name" value="Adhesin YadA, collagen-binding domain"/>
    <property type="match status" value="4"/>
</dbReference>
<evidence type="ECO:0000259" key="14">
    <source>
        <dbReference type="Pfam" id="PF05662"/>
    </source>
</evidence>
<dbReference type="Pfam" id="PF05658">
    <property type="entry name" value="YadA_head"/>
    <property type="match status" value="7"/>
</dbReference>
<comment type="subcellular location">
    <subcellularLocation>
        <location evidence="2">Cell outer membrane</location>
    </subcellularLocation>
    <subcellularLocation>
        <location evidence="1">Cell surface</location>
    </subcellularLocation>
</comment>
<evidence type="ECO:0000313" key="16">
    <source>
        <dbReference type="Proteomes" id="UP000005045"/>
    </source>
</evidence>
<feature type="domain" description="Trimeric autotransporter adhesin YadA-like C-terminal membrane anchor" evidence="12">
    <location>
        <begin position="559"/>
        <end position="617"/>
    </location>
</feature>
<feature type="domain" description="Trimeric autotransporter adhesin YadA-like head" evidence="13">
    <location>
        <begin position="452"/>
        <end position="478"/>
    </location>
</feature>
<sequence length="617" mass="58471">MYSFAGTNPTSVVSVGAPGAERQIQNVAAGTLSSGSTDAVNGSQLYATDQAVDNLASVVTANAKHYYSVNDGGTQGANYNNDGATGLNALAAGVAAAASGASSFAGGNGASALADNAVALGTLSSASVVGGVAIGSGSVSDRAVLSGVGSIANGTHAIPFNTADQTLLGAVSFGSASGNTYRQLTNVADGTQAHDAVTIRQLAGALSSFAVTGQLYFHANSTAADSLAVGAESIAVGPTTVVNGDNGVGVGNGAIVDATAPGGVAIGQAANSAQADAIAVGSGSVASGAQSIAQGANASAANAGSIAIGSGAHSTAIDALALGSGSSASFANSVALGAGSVTTVGAVSNYIAYGLSTPQSSAGEVNIGNRQITGLAAGKAGTDAVNVSQLDAVASRLTTLISQQTTNNGGSFSSSPGTPTPPTPSGTNSSAGGQGAVASGTNSSAVGNGSTASASGSTAVGAGATSTGAGSTALGSDSNDGGRSNVVAVGSSGTNRQVINVAAGTAPTDAVNVQQLNATLSQANAYTDARMNELQNGINSTARNAYSGIAAATALTMIPEVDKDKTLSLGIGTAGFRGYQAVAIGGTARLTENVKMKAGVGMSPGGTTVGVGAAMQW</sequence>
<dbReference type="InterPro" id="IPR045584">
    <property type="entry name" value="Pilin-like"/>
</dbReference>
<keyword evidence="8" id="KW-0653">Protein transport</keyword>
<evidence type="ECO:0000259" key="13">
    <source>
        <dbReference type="Pfam" id="PF05658"/>
    </source>
</evidence>
<keyword evidence="5" id="KW-1134">Transmembrane beta strand</keyword>
<evidence type="ECO:0000256" key="10">
    <source>
        <dbReference type="ARBA" id="ARBA00023237"/>
    </source>
</evidence>
<dbReference type="GO" id="GO:0015031">
    <property type="term" value="P:protein transport"/>
    <property type="evidence" value="ECO:0007669"/>
    <property type="project" value="UniProtKB-KW"/>
</dbReference>
<dbReference type="InterPro" id="IPR008640">
    <property type="entry name" value="Adhesin_Head_dom"/>
</dbReference>
<keyword evidence="9" id="KW-0472">Membrane</keyword>
<keyword evidence="7" id="KW-0732">Signal</keyword>
<reference evidence="15 16" key="1">
    <citation type="submission" date="2008-03" db="EMBL/GenBank/DDBJ databases">
        <title>Sequencing of the draft genome and assembly of Burkholderia graminis C4D1M.</title>
        <authorList>
            <consortium name="US DOE Joint Genome Institute (JGI-PGF)"/>
            <person name="Copeland A."/>
            <person name="Lucas S."/>
            <person name="Lapidus A."/>
            <person name="Glavina del Rio T."/>
            <person name="Dalin E."/>
            <person name="Tice H."/>
            <person name="Bruce D."/>
            <person name="Goodwin L."/>
            <person name="Pitluck S."/>
            <person name="Larimer F."/>
            <person name="Land M.L."/>
            <person name="Hauser L."/>
            <person name="Tiedje J."/>
            <person name="Richardson P."/>
        </authorList>
    </citation>
    <scope>NUCLEOTIDE SEQUENCE [LARGE SCALE GENOMIC DNA]</scope>
    <source>
        <strain evidence="16">ATCC 700544 / DSM 17151 / LMG 18924 / NCIMB 13744 / C4D1M</strain>
    </source>
</reference>
<dbReference type="Proteomes" id="UP000005045">
    <property type="component" value="Unassembled WGS sequence"/>
</dbReference>
<dbReference type="GO" id="GO:0009279">
    <property type="term" value="C:cell outer membrane"/>
    <property type="evidence" value="ECO:0007669"/>
    <property type="project" value="UniProtKB-SubCell"/>
</dbReference>
<dbReference type="Gene3D" id="3.30.1300.30">
    <property type="entry name" value="GSPII I/J protein-like"/>
    <property type="match status" value="1"/>
</dbReference>
<feature type="domain" description="Trimeric autotransporter adhesin YadA-like stalk" evidence="14">
    <location>
        <begin position="497"/>
        <end position="535"/>
    </location>
</feature>
<keyword evidence="6" id="KW-0812">Transmembrane</keyword>
<keyword evidence="4" id="KW-0813">Transport</keyword>
<feature type="region of interest" description="Disordered" evidence="11">
    <location>
        <begin position="404"/>
        <end position="489"/>
    </location>
</feature>
<evidence type="ECO:0000256" key="7">
    <source>
        <dbReference type="ARBA" id="ARBA00022729"/>
    </source>
</evidence>
<evidence type="ECO:0000313" key="15">
    <source>
        <dbReference type="EMBL" id="EDT10317.1"/>
    </source>
</evidence>
<evidence type="ECO:0000256" key="4">
    <source>
        <dbReference type="ARBA" id="ARBA00022448"/>
    </source>
</evidence>
<feature type="domain" description="Trimeric autotransporter adhesin YadA-like head" evidence="13">
    <location>
        <begin position="258"/>
        <end position="284"/>
    </location>
</feature>
<evidence type="ECO:0000256" key="9">
    <source>
        <dbReference type="ARBA" id="ARBA00023136"/>
    </source>
</evidence>
<dbReference type="InterPro" id="IPR008635">
    <property type="entry name" value="Coiled_stalk_dom"/>
</dbReference>
<dbReference type="GO" id="GO:0009986">
    <property type="term" value="C:cell surface"/>
    <property type="evidence" value="ECO:0007669"/>
    <property type="project" value="UniProtKB-SubCell"/>
</dbReference>
<comment type="caution">
    <text evidence="15">The sequence shown here is derived from an EMBL/GenBank/DDBJ whole genome shotgun (WGS) entry which is preliminary data.</text>
</comment>
<feature type="domain" description="Trimeric autotransporter adhesin YadA-like head" evidence="13">
    <location>
        <begin position="113"/>
        <end position="138"/>
    </location>
</feature>
<dbReference type="InterPro" id="IPR005594">
    <property type="entry name" value="YadA_C"/>
</dbReference>
<name>B1G177_PARG4</name>
<evidence type="ECO:0000256" key="5">
    <source>
        <dbReference type="ARBA" id="ARBA00022452"/>
    </source>
</evidence>
<protein>
    <submittedName>
        <fullName evidence="15">Haemagluttinin domain protein</fullName>
    </submittedName>
</protein>
<dbReference type="EMBL" id="ABLD01000007">
    <property type="protein sequence ID" value="EDT10317.1"/>
    <property type="molecule type" value="Genomic_DNA"/>
</dbReference>
<dbReference type="Pfam" id="PF03895">
    <property type="entry name" value="YadA_anchor"/>
    <property type="match status" value="1"/>
</dbReference>
<feature type="domain" description="Trimeric autotransporter adhesin YadA-like stalk" evidence="14">
    <location>
        <begin position="183"/>
        <end position="224"/>
    </location>
</feature>
<keyword evidence="16" id="KW-1185">Reference proteome</keyword>
<evidence type="ECO:0000256" key="11">
    <source>
        <dbReference type="SAM" id="MobiDB-lite"/>
    </source>
</evidence>
<proteinExistence type="inferred from homology"/>
<evidence type="ECO:0000256" key="6">
    <source>
        <dbReference type="ARBA" id="ARBA00022692"/>
    </source>
</evidence>
<dbReference type="SUPFAM" id="SSF54523">
    <property type="entry name" value="Pili subunits"/>
    <property type="match status" value="1"/>
</dbReference>
<feature type="compositionally biased region" description="Low complexity" evidence="11">
    <location>
        <begin position="405"/>
        <end position="417"/>
    </location>
</feature>
<comment type="similarity">
    <text evidence="3">Belongs to the autotransporter-2 (AT-2) (TC 1.B.40) family.</text>
</comment>
<dbReference type="Gene3D" id="2.150.10.10">
    <property type="entry name" value="Serralysin-like metalloprotease, C-terminal"/>
    <property type="match status" value="5"/>
</dbReference>
<evidence type="ECO:0000259" key="12">
    <source>
        <dbReference type="Pfam" id="PF03895"/>
    </source>
</evidence>
<evidence type="ECO:0000256" key="3">
    <source>
        <dbReference type="ARBA" id="ARBA00005848"/>
    </source>
</evidence>
<feature type="domain" description="Trimeric autotransporter adhesin YadA-like head" evidence="13">
    <location>
        <begin position="315"/>
        <end position="340"/>
    </location>
</feature>